<protein>
    <submittedName>
        <fullName evidence="1">Uncharacterized protein</fullName>
    </submittedName>
</protein>
<dbReference type="Proteomes" id="UP000814128">
    <property type="component" value="Unassembled WGS sequence"/>
</dbReference>
<comment type="caution">
    <text evidence="1">The sequence shown here is derived from an EMBL/GenBank/DDBJ whole genome shotgun (WGS) entry which is preliminary data.</text>
</comment>
<evidence type="ECO:0000313" key="1">
    <source>
        <dbReference type="EMBL" id="KAI0036507.1"/>
    </source>
</evidence>
<accession>A0ACB8QXX5</accession>
<name>A0ACB8QXX5_9AGAM</name>
<keyword evidence="2" id="KW-1185">Reference proteome</keyword>
<gene>
    <name evidence="1" type="ORF">K488DRAFT_81951</name>
</gene>
<evidence type="ECO:0000313" key="2">
    <source>
        <dbReference type="Proteomes" id="UP000814128"/>
    </source>
</evidence>
<organism evidence="1 2">
    <name type="scientific">Vararia minispora EC-137</name>
    <dbReference type="NCBI Taxonomy" id="1314806"/>
    <lineage>
        <taxon>Eukaryota</taxon>
        <taxon>Fungi</taxon>
        <taxon>Dikarya</taxon>
        <taxon>Basidiomycota</taxon>
        <taxon>Agaricomycotina</taxon>
        <taxon>Agaricomycetes</taxon>
        <taxon>Russulales</taxon>
        <taxon>Lachnocladiaceae</taxon>
        <taxon>Vararia</taxon>
    </lineage>
</organism>
<dbReference type="EMBL" id="MU273470">
    <property type="protein sequence ID" value="KAI0036507.1"/>
    <property type="molecule type" value="Genomic_DNA"/>
</dbReference>
<sequence>MPAPSPRPTMPAPSPRPTKPILPHAHSAPAPKPTHAPRPSSLHASALSLLLETVGAAGGGREGVGYASATGDDAGGPGTTGDDAGRPSTSGSTHTARTSIAHGPAANGHSPGSAYTATGGIFSNNSPHVSSSPNTTPDPPRRRPSFLRSASNPSVRRAEGGWRGKDGGEAKVVRSKSSAHAPHRSYAAVHLVHQGDAGQLDDTGAADQLRNTDAASQFGNVGGPLAVEIPSSRLFEAEELLSPESIRDGSRRPATAESQTSSQTDSKASHADSKAHSRASHADPKAGAHRPAVRVQDPRDHALLEHIYNEMHAERWVNLAPLSLLANALPLHFKDVRTHPPIMFMFPPHAYDRVVHRRAPSKGKTKEAAPHLGTDTETSCLSDCSEGEDQSDSEWPRGAPRGMDGTDGTPSPARDAPHHAGEATLTNGHAREYAQDTLRAPPPVLPTEGVIRAHEILRETQPFVALDATAPGVSFAATTASRLGPLSAPEEGSVNRLPNKTLAFDLQSLNLHLSTRVTEIIACREAMWEWVGRWRETRRGRRGREREREPGPFGPELLEMTRADFDALLRRFEMDMQDSIALDARLQDTFAWSRPAPGPRTPERRAFEQACARWDEHVRGLPQGAPERRRERARLAGQRLSRTIRVFCAWK</sequence>
<reference evidence="1" key="1">
    <citation type="submission" date="2021-02" db="EMBL/GenBank/DDBJ databases">
        <authorList>
            <consortium name="DOE Joint Genome Institute"/>
            <person name="Ahrendt S."/>
            <person name="Looney B.P."/>
            <person name="Miyauchi S."/>
            <person name="Morin E."/>
            <person name="Drula E."/>
            <person name="Courty P.E."/>
            <person name="Chicoki N."/>
            <person name="Fauchery L."/>
            <person name="Kohler A."/>
            <person name="Kuo A."/>
            <person name="Labutti K."/>
            <person name="Pangilinan J."/>
            <person name="Lipzen A."/>
            <person name="Riley R."/>
            <person name="Andreopoulos W."/>
            <person name="He G."/>
            <person name="Johnson J."/>
            <person name="Barry K.W."/>
            <person name="Grigoriev I.V."/>
            <person name="Nagy L."/>
            <person name="Hibbett D."/>
            <person name="Henrissat B."/>
            <person name="Matheny P.B."/>
            <person name="Labbe J."/>
            <person name="Martin F."/>
        </authorList>
    </citation>
    <scope>NUCLEOTIDE SEQUENCE</scope>
    <source>
        <strain evidence="1">EC-137</strain>
    </source>
</reference>
<proteinExistence type="predicted"/>
<reference evidence="1" key="2">
    <citation type="journal article" date="2022" name="New Phytol.">
        <title>Evolutionary transition to the ectomycorrhizal habit in the genomes of a hyperdiverse lineage of mushroom-forming fungi.</title>
        <authorList>
            <person name="Looney B."/>
            <person name="Miyauchi S."/>
            <person name="Morin E."/>
            <person name="Drula E."/>
            <person name="Courty P.E."/>
            <person name="Kohler A."/>
            <person name="Kuo A."/>
            <person name="LaButti K."/>
            <person name="Pangilinan J."/>
            <person name="Lipzen A."/>
            <person name="Riley R."/>
            <person name="Andreopoulos W."/>
            <person name="He G."/>
            <person name="Johnson J."/>
            <person name="Nolan M."/>
            <person name="Tritt A."/>
            <person name="Barry K.W."/>
            <person name="Grigoriev I.V."/>
            <person name="Nagy L.G."/>
            <person name="Hibbett D."/>
            <person name="Henrissat B."/>
            <person name="Matheny P.B."/>
            <person name="Labbe J."/>
            <person name="Martin F.M."/>
        </authorList>
    </citation>
    <scope>NUCLEOTIDE SEQUENCE</scope>
    <source>
        <strain evidence="1">EC-137</strain>
    </source>
</reference>